<dbReference type="HOGENOM" id="CLU_192744_1_0_4"/>
<dbReference type="RefSeq" id="WP_003054634.1">
    <property type="nucleotide sequence ID" value="NZ_CP006704.1"/>
</dbReference>
<evidence type="ECO:0000313" key="2">
    <source>
        <dbReference type="Proteomes" id="UP000028782"/>
    </source>
</evidence>
<name>A0A076PRE3_COMTE</name>
<dbReference type="EMBL" id="CP006704">
    <property type="protein sequence ID" value="AIJ47266.1"/>
    <property type="molecule type" value="Genomic_DNA"/>
</dbReference>
<dbReference type="AlphaFoldDB" id="A0A076PRE3"/>
<proteinExistence type="predicted"/>
<protein>
    <submittedName>
        <fullName evidence="1">Vacuolar protein sorting-associated protein</fullName>
    </submittedName>
</protein>
<dbReference type="KEGG" id="ctes:O987_15732"/>
<reference evidence="1 2" key="1">
    <citation type="journal article" date="2014" name="Genome Announc.">
        <title>Complete Genome Sequence of Polychlorinated Biphenyl Degrader Comamonas testosteroni TK102 (NBRC 109938).</title>
        <authorList>
            <person name="Fukuda K."/>
            <person name="Hosoyama A."/>
            <person name="Tsuchikane K."/>
            <person name="Ohji S."/>
            <person name="Yamazoe A."/>
            <person name="Fujita N."/>
            <person name="Shintani M."/>
            <person name="Kimbara K."/>
        </authorList>
    </citation>
    <scope>NUCLEOTIDE SEQUENCE [LARGE SCALE GENOMIC DNA]</scope>
    <source>
        <strain evidence="1">TK102</strain>
    </source>
</reference>
<gene>
    <name evidence="1" type="ORF">O987_15732</name>
</gene>
<sequence length="75" mass="8743">MDSFLTATQPPPVFLAPDRFVTIKIFAAISGFTEKAIRRKIESGVWIERREYFRSPDSHIFIDREGVQKWVMRGV</sequence>
<evidence type="ECO:0000313" key="1">
    <source>
        <dbReference type="EMBL" id="AIJ47266.1"/>
    </source>
</evidence>
<organism evidence="1 2">
    <name type="scientific">Comamonas testosteroni TK102</name>
    <dbReference type="NCBI Taxonomy" id="1392005"/>
    <lineage>
        <taxon>Bacteria</taxon>
        <taxon>Pseudomonadati</taxon>
        <taxon>Pseudomonadota</taxon>
        <taxon>Betaproteobacteria</taxon>
        <taxon>Burkholderiales</taxon>
        <taxon>Comamonadaceae</taxon>
        <taxon>Comamonas</taxon>
    </lineage>
</organism>
<dbReference type="Proteomes" id="UP000028782">
    <property type="component" value="Chromosome"/>
</dbReference>
<accession>A0A076PRE3</accession>